<evidence type="ECO:0000256" key="9">
    <source>
        <dbReference type="PIRNR" id="PIRNR009407"/>
    </source>
</evidence>
<dbReference type="PANTHER" id="PTHR36999">
    <property type="entry name" value="ISOCITRATE DEHYDROGENASE [NADP]"/>
    <property type="match status" value="1"/>
</dbReference>
<comment type="catalytic activity">
    <reaction evidence="7 9">
        <text>D-threo-isocitrate + NADP(+) = 2-oxoglutarate + CO2 + NADPH</text>
        <dbReference type="Rhea" id="RHEA:19629"/>
        <dbReference type="ChEBI" id="CHEBI:15562"/>
        <dbReference type="ChEBI" id="CHEBI:16526"/>
        <dbReference type="ChEBI" id="CHEBI:16810"/>
        <dbReference type="ChEBI" id="CHEBI:57783"/>
        <dbReference type="ChEBI" id="CHEBI:58349"/>
        <dbReference type="EC" id="1.1.1.42"/>
    </reaction>
</comment>
<dbReference type="PIRSF" id="PIRSF009407">
    <property type="entry name" value="IDH_monmr"/>
    <property type="match status" value="1"/>
</dbReference>
<dbReference type="EMBL" id="JAMXWF010000028">
    <property type="protein sequence ID" value="MDQ6411161.1"/>
    <property type="molecule type" value="Genomic_DNA"/>
</dbReference>
<keyword evidence="2 9" id="KW-0816">Tricarboxylic acid cycle</keyword>
<dbReference type="EC" id="1.1.1.42" evidence="9"/>
<dbReference type="EMBL" id="JAPKHW010000028">
    <property type="protein sequence ID" value="MCX4149344.1"/>
    <property type="molecule type" value="Genomic_DNA"/>
</dbReference>
<comment type="cofactor">
    <cofactor evidence="12">
        <name>Mg(2+)</name>
        <dbReference type="ChEBI" id="CHEBI:18420"/>
    </cofactor>
    <cofactor evidence="12">
        <name>Mn(2+)</name>
        <dbReference type="ChEBI" id="CHEBI:29035"/>
    </cofactor>
    <text evidence="12">Binds 1 Mg(2+) or Mn(2+) ion per subunit.</text>
</comment>
<dbReference type="PANTHER" id="PTHR36999:SF1">
    <property type="entry name" value="ISOCITRATE DEHYDROGENASE (NADP(+))"/>
    <property type="match status" value="1"/>
</dbReference>
<evidence type="ECO:0000256" key="6">
    <source>
        <dbReference type="ARBA" id="ARBA00023002"/>
    </source>
</evidence>
<feature type="binding site" evidence="12">
    <location>
        <position position="549"/>
    </location>
    <ligand>
        <name>Mg(2+)</name>
        <dbReference type="ChEBI" id="CHEBI:18420"/>
    </ligand>
</feature>
<evidence type="ECO:0000256" key="11">
    <source>
        <dbReference type="PIRSR" id="PIRSR009407-2"/>
    </source>
</evidence>
<dbReference type="SUPFAM" id="SSF53659">
    <property type="entry name" value="Isocitrate/Isopropylmalate dehydrogenase-like"/>
    <property type="match status" value="1"/>
</dbReference>
<feature type="site" description="Critical for catalysis" evidence="10">
    <location>
        <position position="256"/>
    </location>
</feature>
<evidence type="ECO:0000313" key="17">
    <source>
        <dbReference type="Proteomes" id="UP001242288"/>
    </source>
</evidence>
<evidence type="ECO:0000256" key="3">
    <source>
        <dbReference type="ARBA" id="ARBA00022723"/>
    </source>
</evidence>
<comment type="similarity">
    <text evidence="8 9">Belongs to the monomeric-type IDH family.</text>
</comment>
<dbReference type="InterPro" id="IPR004436">
    <property type="entry name" value="Isocitrate_DH_NADP_mono"/>
</dbReference>
<keyword evidence="3 12" id="KW-0479">Metal-binding</keyword>
<evidence type="ECO:0000313" key="14">
    <source>
        <dbReference type="EMBL" id="MCX4149344.1"/>
    </source>
</evidence>
<feature type="site" description="Critical for catalysis" evidence="10">
    <location>
        <position position="421"/>
    </location>
</feature>
<dbReference type="NCBIfam" id="TIGR00178">
    <property type="entry name" value="monomer_idh"/>
    <property type="match status" value="1"/>
</dbReference>
<keyword evidence="16" id="KW-1185">Reference proteome</keyword>
<name>A0AAP5BI27_9BURK</name>
<dbReference type="RefSeq" id="WP_266260240.1">
    <property type="nucleotide sequence ID" value="NZ_JAMXWF010000028.1"/>
</dbReference>
<feature type="binding site" evidence="13">
    <location>
        <position position="650"/>
    </location>
    <ligand>
        <name>NADP(+)</name>
        <dbReference type="ChEBI" id="CHEBI:58349"/>
    </ligand>
</feature>
<evidence type="ECO:0000256" key="8">
    <source>
        <dbReference type="ARBA" id="ARBA00046318"/>
    </source>
</evidence>
<evidence type="ECO:0000256" key="2">
    <source>
        <dbReference type="ARBA" id="ARBA00022532"/>
    </source>
</evidence>
<evidence type="ECO:0000256" key="4">
    <source>
        <dbReference type="ARBA" id="ARBA00022842"/>
    </source>
</evidence>
<dbReference type="GO" id="GO:0006097">
    <property type="term" value="P:glyoxylate cycle"/>
    <property type="evidence" value="ECO:0007669"/>
    <property type="project" value="UniProtKB-KW"/>
</dbReference>
<evidence type="ECO:0000256" key="7">
    <source>
        <dbReference type="ARBA" id="ARBA00023554"/>
    </source>
</evidence>
<feature type="binding site" evidence="11">
    <location>
        <begin position="133"/>
        <end position="140"/>
    </location>
    <ligand>
        <name>substrate</name>
    </ligand>
</feature>
<reference evidence="15" key="1">
    <citation type="submission" date="2022-06" db="EMBL/GenBank/DDBJ databases">
        <title>PHB producers.</title>
        <authorList>
            <person name="Besaury L."/>
        </authorList>
    </citation>
    <scope>NUCLEOTIDE SEQUENCE</scope>
    <source>
        <strain evidence="15 16">SEWS6</strain>
    </source>
</reference>
<dbReference type="Gene3D" id="3.40.718.10">
    <property type="entry name" value="Isopropylmalate Dehydrogenase"/>
    <property type="match status" value="1"/>
</dbReference>
<protein>
    <recommendedName>
        <fullName evidence="9">Isocitrate dehydrogenase [NADP]</fullName>
        <ecNumber evidence="9">1.1.1.42</ecNumber>
    </recommendedName>
    <alternativeName>
        <fullName evidence="9">Oxalosuccinate decarboxylase</fullName>
    </alternativeName>
</protein>
<feature type="binding site" evidence="13">
    <location>
        <begin position="83"/>
        <end position="88"/>
    </location>
    <ligand>
        <name>NADP(+)</name>
        <dbReference type="ChEBI" id="CHEBI:58349"/>
    </ligand>
</feature>
<accession>A0AAP5BI27</accession>
<feature type="binding site" evidence="13">
    <location>
        <position position="590"/>
    </location>
    <ligand>
        <name>NADP(+)</name>
        <dbReference type="ChEBI" id="CHEBI:58349"/>
    </ligand>
</feature>
<comment type="caution">
    <text evidence="15">The sequence shown here is derived from an EMBL/GenBank/DDBJ whole genome shotgun (WGS) entry which is preliminary data.</text>
</comment>
<feature type="binding site" evidence="13">
    <location>
        <begin position="601"/>
        <end position="603"/>
    </location>
    <ligand>
        <name>NADP(+)</name>
        <dbReference type="ChEBI" id="CHEBI:58349"/>
    </ligand>
</feature>
<dbReference type="Pfam" id="PF03971">
    <property type="entry name" value="IDH"/>
    <property type="match status" value="1"/>
</dbReference>
<evidence type="ECO:0000256" key="5">
    <source>
        <dbReference type="ARBA" id="ARBA00022857"/>
    </source>
</evidence>
<feature type="binding site" evidence="11">
    <location>
        <position position="548"/>
    </location>
    <ligand>
        <name>D-threo-isocitrate</name>
        <dbReference type="ChEBI" id="CHEBI:15562"/>
    </ligand>
</feature>
<feature type="binding site" evidence="12">
    <location>
        <position position="351"/>
    </location>
    <ligand>
        <name>Mg(2+)</name>
        <dbReference type="ChEBI" id="CHEBI:18420"/>
    </ligand>
</feature>
<dbReference type="AlphaFoldDB" id="A0AAP5BI27"/>
<keyword evidence="4 12" id="KW-0460">Magnesium</keyword>
<dbReference type="GO" id="GO:0004450">
    <property type="term" value="F:isocitrate dehydrogenase (NADP+) activity"/>
    <property type="evidence" value="ECO:0007669"/>
    <property type="project" value="UniProtKB-EC"/>
</dbReference>
<evidence type="ECO:0000313" key="15">
    <source>
        <dbReference type="EMBL" id="MDQ6411161.1"/>
    </source>
</evidence>
<sequence>MSTSPKIIYTLTDEAPALATYSLLPIVKAFTRSSDVIVETRDISLAGRIIAAFPDYLTAEQKGSDDLAELGGLTTRPEANIVKLPNISASVPQLKAAITELRDQGFKLPPYPDVANTDTEKDVKARYDKIKGSAVNPVLREGNSDRRAPLSVKNYARKHPHKMGAWSADSKSHVAHMSGGDFYGSEKSALIAAAGAVKIELIAADGSAKVLKEKTSVQAGEIIDASVLSKNALRSFIEAEIADAKSKGVLFSVHLKATMMKVSDPIIFGHVVSVFYKDVLTKHADALAQAGFNPNNGIGDLYARLKDLPEQTREAIEADIKAQYAQRPQLAMVNSDKGITSLHVPSDVIVDASMPAMIRESGKMWGADGALHDAKAVIPDRCYAGVYQAVIEDCKKNGAFDPVTMGTVPNVGLMAQAAEEYGSHDKTFQIPANGVVRVTDAAGTVLIEQAVEAGDIWRMCQTKDAPVQDWVKLAVNRARATNTPAIFWLDAARAHDAQIIKKVEQYLKDHDTSGLDIRVMTPVEATKFSIERIRAGKDTISVTGNVLRDYLTDLFPIMELGTSAKMLSIVPLMAGGGMFETGAGGSAPKHVQQLVEEGFLRWDSLGEFLALAASLEHLSGAYHNPKAQVLARTLDQATGKFLDNDKSPARKVGGIDNRGSHFYLAMYWAEALAAQTEDAALQAQFAGVAKAMADNEAKIIEELGAAQGKPVDIGGYYRPNVELTSKAMRPSATLNKIVDAVA</sequence>
<proteinExistence type="inferred from homology"/>
<keyword evidence="6 9" id="KW-0560">Oxidoreductase</keyword>
<dbReference type="GO" id="GO:0006099">
    <property type="term" value="P:tricarboxylic acid cycle"/>
    <property type="evidence" value="ECO:0007669"/>
    <property type="project" value="UniProtKB-KW"/>
</dbReference>
<keyword evidence="1 9" id="KW-0329">Glyoxylate bypass</keyword>
<gene>
    <name evidence="15" type="ORF">NIE36_28720</name>
    <name evidence="14" type="ORF">OSB80_28790</name>
</gene>
<feature type="binding site" evidence="12">
    <location>
        <position position="553"/>
    </location>
    <ligand>
        <name>Mg(2+)</name>
        <dbReference type="ChEBI" id="CHEBI:18420"/>
    </ligand>
</feature>
<keyword evidence="5 9" id="KW-0521">NADP</keyword>
<dbReference type="Proteomes" id="UP001209412">
    <property type="component" value="Unassembled WGS sequence"/>
</dbReference>
<evidence type="ECO:0000256" key="10">
    <source>
        <dbReference type="PIRSR" id="PIRSR009407-1"/>
    </source>
</evidence>
<evidence type="ECO:0000256" key="13">
    <source>
        <dbReference type="PIRSR" id="PIRSR009407-4"/>
    </source>
</evidence>
<feature type="binding site" evidence="11">
    <location>
        <position position="146"/>
    </location>
    <ligand>
        <name>D-threo-isocitrate</name>
        <dbReference type="ChEBI" id="CHEBI:15562"/>
    </ligand>
</feature>
<evidence type="ECO:0000256" key="12">
    <source>
        <dbReference type="PIRSR" id="PIRSR009407-3"/>
    </source>
</evidence>
<organism evidence="15 17">
    <name type="scientific">Paraburkholderia madseniana</name>
    <dbReference type="NCBI Taxonomy" id="2599607"/>
    <lineage>
        <taxon>Bacteria</taxon>
        <taxon>Pseudomonadati</taxon>
        <taxon>Pseudomonadota</taxon>
        <taxon>Betaproteobacteria</taxon>
        <taxon>Burkholderiales</taxon>
        <taxon>Burkholderiaceae</taxon>
        <taxon>Paraburkholderia</taxon>
    </lineage>
</organism>
<feature type="binding site" evidence="13">
    <location>
        <position position="136"/>
    </location>
    <ligand>
        <name>NADP(+)</name>
        <dbReference type="ChEBI" id="CHEBI:58349"/>
    </ligand>
</feature>
<evidence type="ECO:0000313" key="16">
    <source>
        <dbReference type="Proteomes" id="UP001209412"/>
    </source>
</evidence>
<evidence type="ECO:0000256" key="1">
    <source>
        <dbReference type="ARBA" id="ARBA00022435"/>
    </source>
</evidence>
<dbReference type="GO" id="GO:0046872">
    <property type="term" value="F:metal ion binding"/>
    <property type="evidence" value="ECO:0007669"/>
    <property type="project" value="UniProtKB-KW"/>
</dbReference>
<feature type="binding site" evidence="13">
    <location>
        <begin position="585"/>
        <end position="586"/>
    </location>
    <ligand>
        <name>NADP(+)</name>
        <dbReference type="ChEBI" id="CHEBI:58349"/>
    </ligand>
</feature>
<dbReference type="Proteomes" id="UP001242288">
    <property type="component" value="Unassembled WGS sequence"/>
</dbReference>